<protein>
    <submittedName>
        <fullName evidence="2">Uncharacterized protein</fullName>
    </submittedName>
</protein>
<dbReference type="EMBL" id="JBHTIA010000011">
    <property type="protein sequence ID" value="MFD0766132.1"/>
    <property type="molecule type" value="Genomic_DNA"/>
</dbReference>
<gene>
    <name evidence="2" type="ORF">ACFQZI_14810</name>
</gene>
<proteinExistence type="predicted"/>
<keyword evidence="1" id="KW-0732">Signal</keyword>
<accession>A0ABW2ZIY3</accession>
<reference evidence="3" key="1">
    <citation type="journal article" date="2019" name="Int. J. Syst. Evol. Microbiol.">
        <title>The Global Catalogue of Microorganisms (GCM) 10K type strain sequencing project: providing services to taxonomists for standard genome sequencing and annotation.</title>
        <authorList>
            <consortium name="The Broad Institute Genomics Platform"/>
            <consortium name="The Broad Institute Genome Sequencing Center for Infectious Disease"/>
            <person name="Wu L."/>
            <person name="Ma J."/>
        </authorList>
    </citation>
    <scope>NUCLEOTIDE SEQUENCE [LARGE SCALE GENOMIC DNA]</scope>
    <source>
        <strain evidence="3">CCUG 60742</strain>
    </source>
</reference>
<sequence>MTRQKLFLLMLTPLVTVVNQVNAQWTASGTAIFNSNIGNVGIGTSSPANKLTIFDASANNTYLSVSNNSLGTFMGAGGVALGIVGTSTNHDLGLYTNNTEKIRITSTGNIGMGTTTPFKKLHVAGSSMVVTTADFTAGGTGSSLLLGQNGLSGNIYSLLQATIDGPNNGGLLALNPNGGNVSIGTTDPKGYKFAVNGSVIATSVTVKLYAAWPDFVFKRNYSLLPLRQVREYIYKNQRLPDMPSAAEIEQKGVDVGEMLRLQTRKIEELTLYLIDKDKELAAEHAFNKDLEKRIKRLEKAHKLR</sequence>
<comment type="caution">
    <text evidence="2">The sequence shown here is derived from an EMBL/GenBank/DDBJ whole genome shotgun (WGS) entry which is preliminary data.</text>
</comment>
<keyword evidence="3" id="KW-1185">Reference proteome</keyword>
<evidence type="ECO:0000313" key="3">
    <source>
        <dbReference type="Proteomes" id="UP001597073"/>
    </source>
</evidence>
<dbReference type="Proteomes" id="UP001597073">
    <property type="component" value="Unassembled WGS sequence"/>
</dbReference>
<evidence type="ECO:0000313" key="2">
    <source>
        <dbReference type="EMBL" id="MFD0766132.1"/>
    </source>
</evidence>
<organism evidence="2 3">
    <name type="scientific">Mucilaginibacter lutimaris</name>
    <dbReference type="NCBI Taxonomy" id="931629"/>
    <lineage>
        <taxon>Bacteria</taxon>
        <taxon>Pseudomonadati</taxon>
        <taxon>Bacteroidota</taxon>
        <taxon>Sphingobacteriia</taxon>
        <taxon>Sphingobacteriales</taxon>
        <taxon>Sphingobacteriaceae</taxon>
        <taxon>Mucilaginibacter</taxon>
    </lineage>
</organism>
<feature type="signal peptide" evidence="1">
    <location>
        <begin position="1"/>
        <end position="23"/>
    </location>
</feature>
<evidence type="ECO:0000256" key="1">
    <source>
        <dbReference type="SAM" id="SignalP"/>
    </source>
</evidence>
<name>A0ABW2ZIY3_9SPHI</name>
<feature type="chain" id="PRO_5046872568" evidence="1">
    <location>
        <begin position="24"/>
        <end position="304"/>
    </location>
</feature>
<dbReference type="RefSeq" id="WP_377143773.1">
    <property type="nucleotide sequence ID" value="NZ_JBHTIA010000011.1"/>
</dbReference>